<accession>A0A4Y9ZRE3</accession>
<dbReference type="EMBL" id="SFCI01000989">
    <property type="protein sequence ID" value="TFY77155.1"/>
    <property type="molecule type" value="Genomic_DNA"/>
</dbReference>
<dbReference type="SMART" id="SM00993">
    <property type="entry name" value="YL1_C"/>
    <property type="match status" value="1"/>
</dbReference>
<proteinExistence type="inferred from homology"/>
<comment type="caution">
    <text evidence="4">The sequence shown here is derived from an EMBL/GenBank/DDBJ whole genome shotgun (WGS) entry which is preliminary data.</text>
</comment>
<evidence type="ECO:0000256" key="1">
    <source>
        <dbReference type="ARBA" id="ARBA00006832"/>
    </source>
</evidence>
<dbReference type="AlphaFoldDB" id="A0A4Y9ZRE3"/>
<dbReference type="Proteomes" id="UP000298061">
    <property type="component" value="Unassembled WGS sequence"/>
</dbReference>
<dbReference type="GO" id="GO:0005634">
    <property type="term" value="C:nucleus"/>
    <property type="evidence" value="ECO:0007669"/>
    <property type="project" value="TreeGrafter"/>
</dbReference>
<feature type="domain" description="Vps72/YL1 C-terminal" evidence="3">
    <location>
        <begin position="341"/>
        <end position="370"/>
    </location>
</feature>
<dbReference type="PANTHER" id="PTHR13275:SF4">
    <property type="entry name" value="VACUOLAR PROTEIN SORTING-ASSOCIATED PROTEIN 72 HOMOLOG"/>
    <property type="match status" value="1"/>
</dbReference>
<feature type="region of interest" description="Disordered" evidence="2">
    <location>
        <begin position="57"/>
        <end position="82"/>
    </location>
</feature>
<dbReference type="InterPro" id="IPR013272">
    <property type="entry name" value="Vps72/YL1_C"/>
</dbReference>
<comment type="similarity">
    <text evidence="1">Belongs to the VPS72/YL1 family.</text>
</comment>
<reference evidence="4 5" key="1">
    <citation type="submission" date="2019-02" db="EMBL/GenBank/DDBJ databases">
        <title>Genome sequencing of the rare red list fungi Hericium alpestre (H. flagellum).</title>
        <authorList>
            <person name="Buettner E."/>
            <person name="Kellner H."/>
        </authorList>
    </citation>
    <scope>NUCLEOTIDE SEQUENCE [LARGE SCALE GENOMIC DNA]</scope>
    <source>
        <strain evidence="4 5">DSM 108284</strain>
    </source>
</reference>
<feature type="compositionally biased region" description="Basic and acidic residues" evidence="2">
    <location>
        <begin position="71"/>
        <end position="82"/>
    </location>
</feature>
<gene>
    <name evidence="4" type="ORF">EWM64_g6860</name>
</gene>
<dbReference type="Pfam" id="PF05764">
    <property type="entry name" value="YL1"/>
    <property type="match status" value="1"/>
</dbReference>
<keyword evidence="5" id="KW-1185">Reference proteome</keyword>
<sequence>MDEDDSLVRRRSRRSTAGNRMEAALAELGLADAEQEVEEDIDFMMGRDEEDVFESDFESTDEEAAEVVPEAGEKAVRDEERRTRKTVRSRVEKATAIAHARQKVTFNPEAYEIVSTPEKSTLPEKKKRRVSLGLAINAETGEVVTSAKRQSRRSHTMVNTKAAYTRMLDEEEKKSALPKRAKVKARVLSQNELIARALDMEEGNIAEHRNYLSIEEEKRKKAHAARMIVQGPLVRWVSKREEVDVPSESVGSSAAALKPPPAPSSYIAPNLTIQVPSEPAPMVKKTMIVCKNYVVHETSQDENATRPPWKDTMAAMFGDHVQWEDLKVYTTKNRPMARPVQTCPITGRPARYLDPRTNVPYANIAAFQTLSKILEHQYVWSPSLGRYVEPWTDLPHSD</sequence>
<dbReference type="InterPro" id="IPR046757">
    <property type="entry name" value="YL1_N"/>
</dbReference>
<organism evidence="4 5">
    <name type="scientific">Hericium alpestre</name>
    <dbReference type="NCBI Taxonomy" id="135208"/>
    <lineage>
        <taxon>Eukaryota</taxon>
        <taxon>Fungi</taxon>
        <taxon>Dikarya</taxon>
        <taxon>Basidiomycota</taxon>
        <taxon>Agaricomycotina</taxon>
        <taxon>Agaricomycetes</taxon>
        <taxon>Russulales</taxon>
        <taxon>Hericiaceae</taxon>
        <taxon>Hericium</taxon>
    </lineage>
</organism>
<dbReference type="PANTHER" id="PTHR13275">
    <property type="entry name" value="YL-1 PROTEIN TRANSCRIPTION FACTOR-LIKE 1"/>
    <property type="match status" value="1"/>
</dbReference>
<dbReference type="STRING" id="135208.A0A4Y9ZRE3"/>
<name>A0A4Y9ZRE3_9AGAM</name>
<dbReference type="OrthoDB" id="78296at2759"/>
<protein>
    <recommendedName>
        <fullName evidence="3">Vps72/YL1 C-terminal domain-containing protein</fullName>
    </recommendedName>
</protein>
<evidence type="ECO:0000256" key="2">
    <source>
        <dbReference type="SAM" id="MobiDB-lite"/>
    </source>
</evidence>
<dbReference type="Pfam" id="PF08265">
    <property type="entry name" value="YL1_C"/>
    <property type="match status" value="1"/>
</dbReference>
<evidence type="ECO:0000259" key="3">
    <source>
        <dbReference type="SMART" id="SM00993"/>
    </source>
</evidence>
<evidence type="ECO:0000313" key="5">
    <source>
        <dbReference type="Proteomes" id="UP000298061"/>
    </source>
</evidence>
<evidence type="ECO:0000313" key="4">
    <source>
        <dbReference type="EMBL" id="TFY77155.1"/>
    </source>
</evidence>